<evidence type="ECO:0000259" key="1">
    <source>
        <dbReference type="SMART" id="SM00256"/>
    </source>
</evidence>
<dbReference type="SUPFAM" id="SSF81383">
    <property type="entry name" value="F-box domain"/>
    <property type="match status" value="1"/>
</dbReference>
<gene>
    <name evidence="2" type="ORF">HYC85_014094</name>
</gene>
<dbReference type="AlphaFoldDB" id="A0A7J7H6H3"/>
<proteinExistence type="predicted"/>
<name>A0A7J7H6H3_CAMSI</name>
<sequence>MGEHSTPQRNPYPPSAETVATNDDLLNEILVRLPIRSLLNFKTVSKHWLSLITNPHFVRRRTRTTQISKPSGLFLQKFSMLLTRQFDFIPLKLNREIPTKPPFRTQLRFVGEPSKIWHSCNGLLLCQGDNLYIYNPTTNEFTTLPYPPSRQVPKLVNKCRIHYAANLAFDPSKSPHYKVVHIYWYYGLSADFDLEIYSSETGLWTTLGGPLPRGHNFRNGVFWNGALHWIGLLRDVDSLYFNIEEERFVTMPNVPPVPDGWEERRVKYFGNSSDHLQLIEIYGPSTTQFNVYEMERDYSEWLVKFRVDLDTITNAFPEMIFITLDGVYDYKFVILGLIWEEKDDDESFLVLHIPVKGGPILVAYSGLHLVGSWFSSCFTIKEAIHFKLVDLTGLFLNPLKPCSVCFSG</sequence>
<dbReference type="Pfam" id="PF07734">
    <property type="entry name" value="FBA_1"/>
    <property type="match status" value="1"/>
</dbReference>
<dbReference type="SMART" id="SM00256">
    <property type="entry name" value="FBOX"/>
    <property type="match status" value="1"/>
</dbReference>
<accession>A0A7J7H6H3</accession>
<dbReference type="InterPro" id="IPR001810">
    <property type="entry name" value="F-box_dom"/>
</dbReference>
<dbReference type="InterPro" id="IPR055290">
    <property type="entry name" value="At3g26010-like"/>
</dbReference>
<reference evidence="3" key="1">
    <citation type="journal article" date="2020" name="Nat. Commun.">
        <title>Genome assembly of wild tea tree DASZ reveals pedigree and selection history of tea varieties.</title>
        <authorList>
            <person name="Zhang W."/>
            <person name="Zhang Y."/>
            <person name="Qiu H."/>
            <person name="Guo Y."/>
            <person name="Wan H."/>
            <person name="Zhang X."/>
            <person name="Scossa F."/>
            <person name="Alseekh S."/>
            <person name="Zhang Q."/>
            <person name="Wang P."/>
            <person name="Xu L."/>
            <person name="Schmidt M.H."/>
            <person name="Jia X."/>
            <person name="Li D."/>
            <person name="Zhu A."/>
            <person name="Guo F."/>
            <person name="Chen W."/>
            <person name="Ni D."/>
            <person name="Usadel B."/>
            <person name="Fernie A.R."/>
            <person name="Wen W."/>
        </authorList>
    </citation>
    <scope>NUCLEOTIDE SEQUENCE [LARGE SCALE GENOMIC DNA]</scope>
    <source>
        <strain evidence="3">cv. G240</strain>
    </source>
</reference>
<dbReference type="NCBIfam" id="TIGR01640">
    <property type="entry name" value="F_box_assoc_1"/>
    <property type="match status" value="1"/>
</dbReference>
<organism evidence="2 3">
    <name type="scientific">Camellia sinensis</name>
    <name type="common">Tea plant</name>
    <name type="synonym">Thea sinensis</name>
    <dbReference type="NCBI Taxonomy" id="4442"/>
    <lineage>
        <taxon>Eukaryota</taxon>
        <taxon>Viridiplantae</taxon>
        <taxon>Streptophyta</taxon>
        <taxon>Embryophyta</taxon>
        <taxon>Tracheophyta</taxon>
        <taxon>Spermatophyta</taxon>
        <taxon>Magnoliopsida</taxon>
        <taxon>eudicotyledons</taxon>
        <taxon>Gunneridae</taxon>
        <taxon>Pentapetalae</taxon>
        <taxon>asterids</taxon>
        <taxon>Ericales</taxon>
        <taxon>Theaceae</taxon>
        <taxon>Camellia</taxon>
    </lineage>
</organism>
<dbReference type="Pfam" id="PF00646">
    <property type="entry name" value="F-box"/>
    <property type="match status" value="1"/>
</dbReference>
<comment type="caution">
    <text evidence="2">The sequence shown here is derived from an EMBL/GenBank/DDBJ whole genome shotgun (WGS) entry which is preliminary data.</text>
</comment>
<dbReference type="PANTHER" id="PTHR35546:SF115">
    <property type="entry name" value="F-BOX DOMAIN-CONTAINING PROTEIN"/>
    <property type="match status" value="1"/>
</dbReference>
<dbReference type="EMBL" id="JACBKZ010000006">
    <property type="protein sequence ID" value="KAF5948137.1"/>
    <property type="molecule type" value="Genomic_DNA"/>
</dbReference>
<reference evidence="2 3" key="2">
    <citation type="submission" date="2020-07" db="EMBL/GenBank/DDBJ databases">
        <title>Genome assembly of wild tea tree DASZ reveals pedigree and selection history of tea varieties.</title>
        <authorList>
            <person name="Zhang W."/>
        </authorList>
    </citation>
    <scope>NUCLEOTIDE SEQUENCE [LARGE SCALE GENOMIC DNA]</scope>
    <source>
        <strain evidence="3">cv. G240</strain>
        <tissue evidence="2">Leaf</tissue>
    </source>
</reference>
<dbReference type="InterPro" id="IPR036047">
    <property type="entry name" value="F-box-like_dom_sf"/>
</dbReference>
<dbReference type="PANTHER" id="PTHR35546">
    <property type="entry name" value="F-BOX PROTEIN INTERACTION DOMAIN PROTEIN-RELATED"/>
    <property type="match status" value="1"/>
</dbReference>
<dbReference type="InterPro" id="IPR011043">
    <property type="entry name" value="Gal_Oxase/kelch_b-propeller"/>
</dbReference>
<dbReference type="CDD" id="cd22157">
    <property type="entry name" value="F-box_AtFBW1-like"/>
    <property type="match status" value="1"/>
</dbReference>
<keyword evidence="3" id="KW-1185">Reference proteome</keyword>
<dbReference type="InterPro" id="IPR017451">
    <property type="entry name" value="F-box-assoc_interact_dom"/>
</dbReference>
<evidence type="ECO:0000313" key="3">
    <source>
        <dbReference type="Proteomes" id="UP000593564"/>
    </source>
</evidence>
<dbReference type="Proteomes" id="UP000593564">
    <property type="component" value="Unassembled WGS sequence"/>
</dbReference>
<evidence type="ECO:0000313" key="2">
    <source>
        <dbReference type="EMBL" id="KAF5948137.1"/>
    </source>
</evidence>
<dbReference type="Gene3D" id="1.20.1280.50">
    <property type="match status" value="1"/>
</dbReference>
<dbReference type="SUPFAM" id="SSF50965">
    <property type="entry name" value="Galactose oxidase, central domain"/>
    <property type="match status" value="1"/>
</dbReference>
<feature type="domain" description="F-box" evidence="1">
    <location>
        <begin position="21"/>
        <end position="61"/>
    </location>
</feature>
<protein>
    <recommendedName>
        <fullName evidence="1">F-box domain-containing protein</fullName>
    </recommendedName>
</protein>
<dbReference type="InterPro" id="IPR006527">
    <property type="entry name" value="F-box-assoc_dom_typ1"/>
</dbReference>